<dbReference type="EMBL" id="WRXP01000307">
    <property type="protein sequence ID" value="KAF1002859.1"/>
    <property type="molecule type" value="Genomic_DNA"/>
</dbReference>
<dbReference type="GO" id="GO:0015505">
    <property type="term" value="F:uracil:monoatomic cation symporter activity"/>
    <property type="evidence" value="ECO:0007669"/>
    <property type="project" value="TreeGrafter"/>
</dbReference>
<sequence length="242" mass="26327">MMQDNWPCVLMAMAGGIFLSLGNLSTQYAWAFVGLSVTEVITSSIAVVIGTTLNYFLDDRINKAGILFPGVGCFLVAIFLASAVHSSNSADNAKCNIHAGTYNIIISCFSSRQILTMFSCYCQGSRDVKLIHLNVKSQVHLKTLKMEMKKGGKTKAGTADFLIELENTRSIKSPKSSMAKYLSDWNGRYWAFFAGILCGLGNGLQFMGGQAAGYAAADAVQYPCSLHRQGIERHKIVLNNLV</sequence>
<dbReference type="GO" id="GO:0005524">
    <property type="term" value="F:ATP binding"/>
    <property type="evidence" value="ECO:0007669"/>
    <property type="project" value="UniProtKB-KW"/>
</dbReference>
<organism evidence="10 11">
    <name type="scientific">Apium graveolens</name>
    <name type="common">Celery</name>
    <dbReference type="NCBI Taxonomy" id="4045"/>
    <lineage>
        <taxon>Eukaryota</taxon>
        <taxon>Viridiplantae</taxon>
        <taxon>Streptophyta</taxon>
        <taxon>Embryophyta</taxon>
        <taxon>Tracheophyta</taxon>
        <taxon>Spermatophyta</taxon>
        <taxon>Magnoliopsida</taxon>
        <taxon>eudicotyledons</taxon>
        <taxon>Gunneridae</taxon>
        <taxon>Pentapetalae</taxon>
        <taxon>asterids</taxon>
        <taxon>campanulids</taxon>
        <taxon>Apiales</taxon>
        <taxon>Apiaceae</taxon>
        <taxon>Apioideae</taxon>
        <taxon>apioid superclade</taxon>
        <taxon>Apieae</taxon>
        <taxon>Apium</taxon>
    </lineage>
</organism>
<evidence type="ECO:0000256" key="4">
    <source>
        <dbReference type="ARBA" id="ARBA00022692"/>
    </source>
</evidence>
<evidence type="ECO:0000256" key="6">
    <source>
        <dbReference type="ARBA" id="ARBA00022840"/>
    </source>
</evidence>
<gene>
    <name evidence="10" type="ORF">AG4045_019810</name>
</gene>
<keyword evidence="5" id="KW-0547">Nucleotide-binding</keyword>
<dbReference type="Proteomes" id="UP000593563">
    <property type="component" value="Unassembled WGS sequence"/>
</dbReference>
<feature type="transmembrane region" description="Helical" evidence="9">
    <location>
        <begin position="41"/>
        <end position="57"/>
    </location>
</feature>
<reference evidence="10" key="1">
    <citation type="submission" date="2020-01" db="EMBL/GenBank/DDBJ databases">
        <title>The Celery Genome Sequence Reveals Sequential Paleo-tetraploidization, Resistance Gene Elimination, Karyotype Evolution, and Functional Innovation in Apiales.</title>
        <authorList>
            <person name="Song X."/>
        </authorList>
    </citation>
    <scope>NUCLEOTIDE SEQUENCE</scope>
    <source>
        <tissue evidence="10">Leaf</tissue>
    </source>
</reference>
<evidence type="ECO:0000313" key="10">
    <source>
        <dbReference type="EMBL" id="KAF1002859.1"/>
    </source>
</evidence>
<comment type="subcellular location">
    <subcellularLocation>
        <location evidence="1">Membrane</location>
        <topology evidence="1">Multi-pass membrane protein</topology>
    </subcellularLocation>
</comment>
<evidence type="ECO:0000313" key="11">
    <source>
        <dbReference type="Proteomes" id="UP000593563"/>
    </source>
</evidence>
<evidence type="ECO:0000256" key="5">
    <source>
        <dbReference type="ARBA" id="ARBA00022741"/>
    </source>
</evidence>
<proteinExistence type="inferred from homology"/>
<dbReference type="PANTHER" id="PTHR31081:SF18">
    <property type="entry name" value="UREIDE PERMEASE 2-LIKE ISOFORM X1"/>
    <property type="match status" value="1"/>
</dbReference>
<dbReference type="AlphaFoldDB" id="A0A6L5BAU9"/>
<dbReference type="PANTHER" id="PTHR31081">
    <property type="entry name" value="UREIDE PERMEASE 1-RELATED-RELATED"/>
    <property type="match status" value="1"/>
</dbReference>
<name>A0A6L5BAU9_APIGR</name>
<keyword evidence="7 9" id="KW-1133">Transmembrane helix</keyword>
<comment type="caution">
    <text evidence="10">The sequence shown here is derived from an EMBL/GenBank/DDBJ whole genome shotgun (WGS) entry which is preliminary data.</text>
</comment>
<keyword evidence="3" id="KW-0813">Transport</keyword>
<dbReference type="Pfam" id="PF07168">
    <property type="entry name" value="Ureide_permease"/>
    <property type="match status" value="1"/>
</dbReference>
<evidence type="ECO:0000256" key="9">
    <source>
        <dbReference type="SAM" id="Phobius"/>
    </source>
</evidence>
<keyword evidence="4 9" id="KW-0812">Transmembrane</keyword>
<evidence type="ECO:0000256" key="3">
    <source>
        <dbReference type="ARBA" id="ARBA00022448"/>
    </source>
</evidence>
<protein>
    <submittedName>
        <fullName evidence="10">Uncharacterized protein</fullName>
    </submittedName>
</protein>
<evidence type="ECO:0000256" key="1">
    <source>
        <dbReference type="ARBA" id="ARBA00004141"/>
    </source>
</evidence>
<dbReference type="InterPro" id="IPR030189">
    <property type="entry name" value="UPS_plant"/>
</dbReference>
<feature type="transmembrane region" description="Helical" evidence="9">
    <location>
        <begin position="64"/>
        <end position="84"/>
    </location>
</feature>
<evidence type="ECO:0000256" key="8">
    <source>
        <dbReference type="ARBA" id="ARBA00023136"/>
    </source>
</evidence>
<keyword evidence="8 9" id="KW-0472">Membrane</keyword>
<comment type="similarity">
    <text evidence="2">Belongs to the plant ureide permease (TC 2.A.7.19) family.</text>
</comment>
<dbReference type="InterPro" id="IPR009834">
    <property type="entry name" value="Ureide_permease"/>
</dbReference>
<dbReference type="GO" id="GO:0005274">
    <property type="term" value="F:allantoin:proton symporter activity"/>
    <property type="evidence" value="ECO:0007669"/>
    <property type="project" value="TreeGrafter"/>
</dbReference>
<keyword evidence="11" id="KW-1185">Reference proteome</keyword>
<keyword evidence="6" id="KW-0067">ATP-binding</keyword>
<evidence type="ECO:0000256" key="2">
    <source>
        <dbReference type="ARBA" id="ARBA00005931"/>
    </source>
</evidence>
<accession>A0A6L5BAU9</accession>
<evidence type="ECO:0000256" key="7">
    <source>
        <dbReference type="ARBA" id="ARBA00022989"/>
    </source>
</evidence>
<dbReference type="GO" id="GO:0016020">
    <property type="term" value="C:membrane"/>
    <property type="evidence" value="ECO:0007669"/>
    <property type="project" value="UniProtKB-SubCell"/>
</dbReference>